<dbReference type="Gene3D" id="3.90.1150.10">
    <property type="entry name" value="Aspartate Aminotransferase, domain 1"/>
    <property type="match status" value="1"/>
</dbReference>
<evidence type="ECO:0000313" key="2">
    <source>
        <dbReference type="EMBL" id="PHH64939.1"/>
    </source>
</evidence>
<dbReference type="InterPro" id="IPR015424">
    <property type="entry name" value="PyrdxlP-dep_Trfase"/>
</dbReference>
<proteinExistence type="predicted"/>
<keyword evidence="3" id="KW-1185">Reference proteome</keyword>
<dbReference type="AlphaFoldDB" id="A0A2C5XAM8"/>
<evidence type="ECO:0000313" key="3">
    <source>
        <dbReference type="Proteomes" id="UP000224854"/>
    </source>
</evidence>
<reference evidence="2 3" key="1">
    <citation type="submission" date="2017-06" db="EMBL/GenBank/DDBJ databases">
        <title>Ant-infecting Ophiocordyceps genomes reveal a high diversity of potential behavioral manipulation genes and a possible major role for enterotoxins.</title>
        <authorList>
            <person name="De Bekker C."/>
            <person name="Evans H.C."/>
            <person name="Brachmann A."/>
            <person name="Hughes D.P."/>
        </authorList>
    </citation>
    <scope>NUCLEOTIDE SEQUENCE [LARGE SCALE GENOMIC DNA]</scope>
    <source>
        <strain evidence="2 3">1348a</strain>
    </source>
</reference>
<dbReference type="InterPro" id="IPR000192">
    <property type="entry name" value="Aminotrans_V_dom"/>
</dbReference>
<gene>
    <name evidence="2" type="ORF">CDD82_1719</name>
</gene>
<dbReference type="OrthoDB" id="10264306at2759"/>
<feature type="domain" description="Aminotransferase class V" evidence="1">
    <location>
        <begin position="51"/>
        <end position="455"/>
    </location>
</feature>
<dbReference type="InterPro" id="IPR015421">
    <property type="entry name" value="PyrdxlP-dep_Trfase_major"/>
</dbReference>
<dbReference type="EMBL" id="NJEU01001540">
    <property type="protein sequence ID" value="PHH64939.1"/>
    <property type="molecule type" value="Genomic_DNA"/>
</dbReference>
<sequence>MDIRMQYPEYRKTQHVDELRATQYRYLDDQGHVYLDYTGAGLASTAQHRAREQRLASATFGNPHSVNPTSQSSTDLIEQTRRRVLEHMNASPAEYAVIFAPNATGAARLVGESYPFTRHSRLVLTQDNHNSVLGLREFARHAGAKTCHVPARAPDLRIDTTAMSASLPRPKRCGFSPPARCLLAYPAQSNFSGVRHPLSWIKLAQKRGYDVLLDAAAYLPTAELDLSTVKPDFVLVSWYKLFGSPTGVGCLIARHSALARLRRPWFSGGTIQAVTVGFPWHEMATDESAFEDGTLNYLSIPDVSIGLDILSSIGLSTIGTRVRCLTGWCIDRMQAIVHGDGTPVVRLYGPTGTQGRGGTIAFNLLDAHGKVVDERIVGRESAAAGISLRTGCFCNPGAGEVALGVTADAIRRATIAKAKAGQIDPARFFSLLRVPTGGAIRISFGIASNTADVDFFIAFVAQTYCDRVTTSEGLEPRGGC</sequence>
<evidence type="ECO:0000259" key="1">
    <source>
        <dbReference type="Pfam" id="PF00266"/>
    </source>
</evidence>
<dbReference type="PANTHER" id="PTHR14237">
    <property type="entry name" value="MOLYBDOPTERIN COFACTOR SULFURASE MOSC"/>
    <property type="match status" value="1"/>
</dbReference>
<comment type="caution">
    <text evidence="2">The sequence shown here is derived from an EMBL/GenBank/DDBJ whole genome shotgun (WGS) entry which is preliminary data.</text>
</comment>
<organism evidence="2 3">
    <name type="scientific">Ophiocordyceps australis</name>
    <dbReference type="NCBI Taxonomy" id="1399860"/>
    <lineage>
        <taxon>Eukaryota</taxon>
        <taxon>Fungi</taxon>
        <taxon>Dikarya</taxon>
        <taxon>Ascomycota</taxon>
        <taxon>Pezizomycotina</taxon>
        <taxon>Sordariomycetes</taxon>
        <taxon>Hypocreomycetidae</taxon>
        <taxon>Hypocreales</taxon>
        <taxon>Ophiocordycipitaceae</taxon>
        <taxon>Ophiocordyceps</taxon>
    </lineage>
</organism>
<dbReference type="InterPro" id="IPR015422">
    <property type="entry name" value="PyrdxlP-dep_Trfase_small"/>
</dbReference>
<name>A0A2C5XAM8_9HYPO</name>
<dbReference type="SUPFAM" id="SSF53383">
    <property type="entry name" value="PLP-dependent transferases"/>
    <property type="match status" value="1"/>
</dbReference>
<dbReference type="Gene3D" id="3.40.640.10">
    <property type="entry name" value="Type I PLP-dependent aspartate aminotransferase-like (Major domain)"/>
    <property type="match status" value="1"/>
</dbReference>
<dbReference type="PANTHER" id="PTHR14237:SF19">
    <property type="entry name" value="MITOCHONDRIAL AMIDOXIME REDUCING COMPONENT 1"/>
    <property type="match status" value="1"/>
</dbReference>
<protein>
    <recommendedName>
        <fullName evidence="1">Aminotransferase class V domain-containing protein</fullName>
    </recommendedName>
</protein>
<dbReference type="Proteomes" id="UP000224854">
    <property type="component" value="Unassembled WGS sequence"/>
</dbReference>
<dbReference type="Pfam" id="PF00266">
    <property type="entry name" value="Aminotran_5"/>
    <property type="match status" value="1"/>
</dbReference>
<accession>A0A2C5XAM8</accession>